<dbReference type="PRINTS" id="PR01727">
    <property type="entry name" value="DNABINDINGHU"/>
</dbReference>
<dbReference type="Gene3D" id="4.10.520.10">
    <property type="entry name" value="IHF-like DNA-binding proteins"/>
    <property type="match status" value="1"/>
</dbReference>
<dbReference type="CDD" id="cd13836">
    <property type="entry name" value="IHF_B"/>
    <property type="match status" value="1"/>
</dbReference>
<keyword evidence="2 4" id="KW-0238">DNA-binding</keyword>
<dbReference type="InterPro" id="IPR010992">
    <property type="entry name" value="IHF-like_DNA-bd_dom_sf"/>
</dbReference>
<evidence type="ECO:0000256" key="3">
    <source>
        <dbReference type="RuleBase" id="RU003939"/>
    </source>
</evidence>
<protein>
    <submittedName>
        <fullName evidence="4">HU family DNA-binding protein</fullName>
    </submittedName>
</protein>
<keyword evidence="5" id="KW-1185">Reference proteome</keyword>
<dbReference type="Proteomes" id="UP001596303">
    <property type="component" value="Unassembled WGS sequence"/>
</dbReference>
<gene>
    <name evidence="4" type="ORF">ACFQDM_13480</name>
</gene>
<evidence type="ECO:0000256" key="2">
    <source>
        <dbReference type="ARBA" id="ARBA00023125"/>
    </source>
</evidence>
<dbReference type="GO" id="GO:0003677">
    <property type="term" value="F:DNA binding"/>
    <property type="evidence" value="ECO:0007669"/>
    <property type="project" value="UniProtKB-KW"/>
</dbReference>
<evidence type="ECO:0000313" key="5">
    <source>
        <dbReference type="Proteomes" id="UP001596303"/>
    </source>
</evidence>
<dbReference type="SMART" id="SM00411">
    <property type="entry name" value="BHL"/>
    <property type="match status" value="1"/>
</dbReference>
<dbReference type="PANTHER" id="PTHR33175">
    <property type="entry name" value="DNA-BINDING PROTEIN HU"/>
    <property type="match status" value="1"/>
</dbReference>
<dbReference type="PANTHER" id="PTHR33175:SF5">
    <property type="entry name" value="INTEGRATION HOST FACTOR SUBUNIT BETA"/>
    <property type="match status" value="1"/>
</dbReference>
<proteinExistence type="inferred from homology"/>
<dbReference type="RefSeq" id="WP_045983912.1">
    <property type="nucleotide sequence ID" value="NZ_JBHSSW010000022.1"/>
</dbReference>
<dbReference type="EMBL" id="JBHSSW010000022">
    <property type="protein sequence ID" value="MFC6199094.1"/>
    <property type="molecule type" value="Genomic_DNA"/>
</dbReference>
<accession>A0ABW1SC47</accession>
<dbReference type="InterPro" id="IPR000119">
    <property type="entry name" value="Hist_DNA-bd"/>
</dbReference>
<dbReference type="GeneID" id="97050296"/>
<comment type="caution">
    <text evidence="4">The sequence shown here is derived from an EMBL/GenBank/DDBJ whole genome shotgun (WGS) entry which is preliminary data.</text>
</comment>
<sequence>MVRSELLEKLVQAHPHLPRHVVELALEAILNEITARLAQGHRVELRRFGNFTCRVREARMGRNPRTGEPVFMETRQILHFRAGRHILDRLNRPTLPG</sequence>
<comment type="similarity">
    <text evidence="1 3">Belongs to the bacterial histone-like protein family.</text>
</comment>
<dbReference type="SUPFAM" id="SSF47729">
    <property type="entry name" value="IHF-like DNA-binding proteins"/>
    <property type="match status" value="1"/>
</dbReference>
<name>A0ABW1SC47_9PROT</name>
<evidence type="ECO:0000256" key="1">
    <source>
        <dbReference type="ARBA" id="ARBA00010529"/>
    </source>
</evidence>
<evidence type="ECO:0000313" key="4">
    <source>
        <dbReference type="EMBL" id="MFC6199094.1"/>
    </source>
</evidence>
<dbReference type="Pfam" id="PF00216">
    <property type="entry name" value="Bac_DNA_binding"/>
    <property type="match status" value="1"/>
</dbReference>
<reference evidence="5" key="1">
    <citation type="journal article" date="2019" name="Int. J. Syst. Evol. Microbiol.">
        <title>The Global Catalogue of Microorganisms (GCM) 10K type strain sequencing project: providing services to taxonomists for standard genome sequencing and annotation.</title>
        <authorList>
            <consortium name="The Broad Institute Genomics Platform"/>
            <consortium name="The Broad Institute Genome Sequencing Center for Infectious Disease"/>
            <person name="Wu L."/>
            <person name="Ma J."/>
        </authorList>
    </citation>
    <scope>NUCLEOTIDE SEQUENCE [LARGE SCALE GENOMIC DNA]</scope>
    <source>
        <strain evidence="5">CGMCC-1.15741</strain>
    </source>
</reference>
<organism evidence="4 5">
    <name type="scientific">Ponticaulis profundi</name>
    <dbReference type="NCBI Taxonomy" id="2665222"/>
    <lineage>
        <taxon>Bacteria</taxon>
        <taxon>Pseudomonadati</taxon>
        <taxon>Pseudomonadota</taxon>
        <taxon>Alphaproteobacteria</taxon>
        <taxon>Hyphomonadales</taxon>
        <taxon>Hyphomonadaceae</taxon>
        <taxon>Ponticaulis</taxon>
    </lineage>
</organism>